<name>A0A7D4BA10_9BACT</name>
<dbReference type="Proteomes" id="UP000500961">
    <property type="component" value="Chromosome"/>
</dbReference>
<evidence type="ECO:0000313" key="2">
    <source>
        <dbReference type="Proteomes" id="UP000500961"/>
    </source>
</evidence>
<dbReference type="NCBIfam" id="TIGR04409">
    <property type="entry name" value="LptC_YrbK"/>
    <property type="match status" value="1"/>
</dbReference>
<dbReference type="Gene3D" id="2.60.450.10">
    <property type="entry name" value="Lipopolysaccharide (LPS) transport protein A like domain"/>
    <property type="match status" value="1"/>
</dbReference>
<dbReference type="InterPro" id="IPR026265">
    <property type="entry name" value="LptC"/>
</dbReference>
<proteinExistence type="predicted"/>
<gene>
    <name evidence="1" type="primary">lptC</name>
    <name evidence="1" type="ORF">FHG85_02070</name>
</gene>
<organism evidence="1 2">
    <name type="scientific">Tenuifilum thalassicum</name>
    <dbReference type="NCBI Taxonomy" id="2590900"/>
    <lineage>
        <taxon>Bacteria</taxon>
        <taxon>Pseudomonadati</taxon>
        <taxon>Bacteroidota</taxon>
        <taxon>Bacteroidia</taxon>
        <taxon>Bacteroidales</taxon>
        <taxon>Tenuifilaceae</taxon>
        <taxon>Tenuifilum</taxon>
    </lineage>
</organism>
<reference evidence="1 2" key="1">
    <citation type="submission" date="2019-07" db="EMBL/GenBank/DDBJ databases">
        <title>Thalassofilum flectens gen. nov., sp. nov., a novel moderate thermophilic anaerobe from a shallow sea hot spring in Kunashir Island (Russia), representing a new family in the order Bacteroidales, and proposal of Thalassofilacea fam. nov.</title>
        <authorList>
            <person name="Kochetkova T.V."/>
            <person name="Podosokorskaya O.A."/>
            <person name="Novikov A."/>
            <person name="Elcheninov A.G."/>
            <person name="Toshchakov S.V."/>
            <person name="Kublanov I.V."/>
        </authorList>
    </citation>
    <scope>NUCLEOTIDE SEQUENCE [LARGE SCALE GENOMIC DNA]</scope>
    <source>
        <strain evidence="1 2">38-H</strain>
    </source>
</reference>
<sequence length="190" mass="22070">MLVTTEWKLKNMLVVLTLVGTTALLVACKTNKEAVIYFSDIKKTPGVTVYNSEVTYTEQGRLLLKVLAPETIYYQFAEEPYTEFPKGITVYTYDKELNKESSLTANYAIYYEKKMLWQAKNNVIAKNRKGEELYTEELYWDQKKHIIYSDVNVKINGINGVVYGKGMIADENFENWEVKNPYSGEFEFEQ</sequence>
<evidence type="ECO:0000313" key="1">
    <source>
        <dbReference type="EMBL" id="QKG79100.1"/>
    </source>
</evidence>
<dbReference type="GO" id="GO:0005886">
    <property type="term" value="C:plasma membrane"/>
    <property type="evidence" value="ECO:0007669"/>
    <property type="project" value="InterPro"/>
</dbReference>
<dbReference type="KEGG" id="ttz:FHG85_02070"/>
<dbReference type="AlphaFoldDB" id="A0A7D4BA10"/>
<dbReference type="GO" id="GO:0015221">
    <property type="term" value="F:lipopolysaccharide transmembrane transporter activity"/>
    <property type="evidence" value="ECO:0007669"/>
    <property type="project" value="InterPro"/>
</dbReference>
<dbReference type="EMBL" id="CP041345">
    <property type="protein sequence ID" value="QKG79100.1"/>
    <property type="molecule type" value="Genomic_DNA"/>
</dbReference>
<protein>
    <submittedName>
        <fullName evidence="1">LPS export ABC transporter periplasmic protein LptC</fullName>
    </submittedName>
</protein>
<dbReference type="Pfam" id="PF06835">
    <property type="entry name" value="LptC"/>
    <property type="match status" value="1"/>
</dbReference>
<dbReference type="InterPro" id="IPR010664">
    <property type="entry name" value="LipoPS_assembly_LptC-rel"/>
</dbReference>
<accession>A0A7D4BA10</accession>
<keyword evidence="2" id="KW-1185">Reference proteome</keyword>